<evidence type="ECO:0000259" key="2">
    <source>
        <dbReference type="Pfam" id="PF13679"/>
    </source>
</evidence>
<comment type="caution">
    <text evidence="3">The sequence shown here is derived from an EMBL/GenBank/DDBJ whole genome shotgun (WGS) entry which is preliminary data.</text>
</comment>
<sequence>MPPKSPLPLPADWPDADAYISSLLSFATTSDIFRNLCGGVHILDFLTRVPDLYSTVLPQDWRDFFAHHDIQDILDLFMREDIQPLRDIHIKSAKSQGDNGGGAQDWRGGPTPPVSLLQYIHDIRRHSLQREFRPASVTTPDTSANGNIDDKNTRQSHNPNAHVPIPRHIAVGMKPKKAHEVAHFARYVDTLTDTIEQGRGGEGANSEKISHIVDFGSGQNYLGRTLASPLYNRRIIAIERRQNNISGAKGKDVHAKLKKKVVVVRNKEVYKEALNGNLNENGDGNSVVGTPLGSAVSVQGSGAIDRVSAEGEGEGERETVATVLHVEAGKEGADHDVDGCDDCFKGKPMGEKEEQNGPKGSMDYIEHDIKDGYLEPIIKHVVEPASPTPETNPSRVMVISLHSCGNLVHHGIRSLVLNPSVTAIAMIGCCYNLMTERLGPVTYKLPVLRALHPRLEATSMAYDPHGFPMSQRLETYPHEGGTGIKLNITARMMAVQAPYNWGPEDSEAFFTRHFFRALLQRVLVDYGVVPVPGSVADAEMEANANGNGNGNGVKREVCGTPLIVGSMRKASFVSFAAYARGAIAKLSRDDHYGDAIKKKVAPLSDAHFEEYEQKYAGSKKNLSVVWSLMAFSAGVVESLIVADRWLFLREQEDVKEAWVETVFDYALSPRNLVVVGVKK</sequence>
<dbReference type="InterPro" id="IPR052220">
    <property type="entry name" value="METTL25"/>
</dbReference>
<dbReference type="OrthoDB" id="10258156at2759"/>
<gene>
    <name evidence="3" type="ORF">AJ79_07516</name>
</gene>
<evidence type="ECO:0000313" key="4">
    <source>
        <dbReference type="Proteomes" id="UP000223968"/>
    </source>
</evidence>
<accession>A0A2B7X1Z3</accession>
<reference evidence="3 4" key="1">
    <citation type="submission" date="2017-10" db="EMBL/GenBank/DDBJ databases">
        <title>Comparative genomics in systemic dimorphic fungi from Ajellomycetaceae.</title>
        <authorList>
            <person name="Munoz J.F."/>
            <person name="Mcewen J.G."/>
            <person name="Clay O.K."/>
            <person name="Cuomo C.A."/>
        </authorList>
    </citation>
    <scope>NUCLEOTIDE SEQUENCE [LARGE SCALE GENOMIC DNA]</scope>
    <source>
        <strain evidence="3 4">UAMH5409</strain>
    </source>
</reference>
<dbReference type="Pfam" id="PF13679">
    <property type="entry name" value="Methyltransf_32"/>
    <property type="match status" value="1"/>
</dbReference>
<protein>
    <recommendedName>
        <fullName evidence="2">Methyltransferase domain-containing protein</fullName>
    </recommendedName>
</protein>
<organism evidence="3 4">
    <name type="scientific">Helicocarpus griseus UAMH5409</name>
    <dbReference type="NCBI Taxonomy" id="1447875"/>
    <lineage>
        <taxon>Eukaryota</taxon>
        <taxon>Fungi</taxon>
        <taxon>Dikarya</taxon>
        <taxon>Ascomycota</taxon>
        <taxon>Pezizomycotina</taxon>
        <taxon>Eurotiomycetes</taxon>
        <taxon>Eurotiomycetidae</taxon>
        <taxon>Onygenales</taxon>
        <taxon>Ajellomycetaceae</taxon>
        <taxon>Helicocarpus</taxon>
    </lineage>
</organism>
<dbReference type="InterPro" id="IPR025714">
    <property type="entry name" value="Methyltranfer_dom"/>
</dbReference>
<feature type="region of interest" description="Disordered" evidence="1">
    <location>
        <begin position="136"/>
        <end position="162"/>
    </location>
</feature>
<dbReference type="EMBL" id="PDNB01000154">
    <property type="protein sequence ID" value="PGH02860.1"/>
    <property type="molecule type" value="Genomic_DNA"/>
</dbReference>
<evidence type="ECO:0000313" key="3">
    <source>
        <dbReference type="EMBL" id="PGH02860.1"/>
    </source>
</evidence>
<feature type="compositionally biased region" description="Polar residues" evidence="1">
    <location>
        <begin position="136"/>
        <end position="146"/>
    </location>
</feature>
<evidence type="ECO:0000256" key="1">
    <source>
        <dbReference type="SAM" id="MobiDB-lite"/>
    </source>
</evidence>
<name>A0A2B7X1Z3_9EURO</name>
<proteinExistence type="predicted"/>
<dbReference type="PANTHER" id="PTHR12496:SF0">
    <property type="entry name" value="METHYLTRANSFERASE DOMAIN-CONTAINING PROTEIN"/>
    <property type="match status" value="1"/>
</dbReference>
<dbReference type="Proteomes" id="UP000223968">
    <property type="component" value="Unassembled WGS sequence"/>
</dbReference>
<dbReference type="PANTHER" id="PTHR12496">
    <property type="entry name" value="CGI-41 METHYLTRANSFERASE"/>
    <property type="match status" value="1"/>
</dbReference>
<keyword evidence="4" id="KW-1185">Reference proteome</keyword>
<dbReference type="STRING" id="1447875.A0A2B7X1Z3"/>
<feature type="domain" description="Methyltransferase" evidence="2">
    <location>
        <begin position="176"/>
        <end position="436"/>
    </location>
</feature>
<dbReference type="AlphaFoldDB" id="A0A2B7X1Z3"/>